<evidence type="ECO:0000256" key="6">
    <source>
        <dbReference type="SAM" id="Phobius"/>
    </source>
</evidence>
<dbReference type="PANTHER" id="PTHR32309">
    <property type="entry name" value="TYROSINE-PROTEIN KINASE"/>
    <property type="match status" value="1"/>
</dbReference>
<sequence>MELIAIINKNRKKLIYSIFIFLAAALIVTFVQPLKYRAQAQVLVVQEFEESVDPYSASKLNEYLGGLLAKIVSSESFFNQTIKSGFGIDTGYFSGSKKKQLKQWNKTVEAKSLYESGIIVLSVYHPNKDQAEKIAQAAIYTLKTTNSFYHSVPKVDVRIIDSPSVSFLPAKPNILFNIIIGLLFGFVSGLLFVYYNEQNKTALEKIKEKIL</sequence>
<accession>A0A2H0V1L9</accession>
<organism evidence="8 9">
    <name type="scientific">Candidatus Falkowbacteria bacterium CG10_big_fil_rev_8_21_14_0_10_43_10</name>
    <dbReference type="NCBI Taxonomy" id="1974567"/>
    <lineage>
        <taxon>Bacteria</taxon>
        <taxon>Candidatus Falkowiibacteriota</taxon>
    </lineage>
</organism>
<dbReference type="InterPro" id="IPR003856">
    <property type="entry name" value="LPS_length_determ_N"/>
</dbReference>
<keyword evidence="2" id="KW-1003">Cell membrane</keyword>
<dbReference type="Pfam" id="PF02706">
    <property type="entry name" value="Wzz"/>
    <property type="match status" value="1"/>
</dbReference>
<name>A0A2H0V1L9_9BACT</name>
<comment type="subcellular location">
    <subcellularLocation>
        <location evidence="1">Cell membrane</location>
        <topology evidence="1">Multi-pass membrane protein</topology>
    </subcellularLocation>
</comment>
<gene>
    <name evidence="8" type="ORF">COT99_03300</name>
</gene>
<dbReference type="InterPro" id="IPR050445">
    <property type="entry name" value="Bact_polysacc_biosynth/exp"/>
</dbReference>
<evidence type="ECO:0000256" key="1">
    <source>
        <dbReference type="ARBA" id="ARBA00004651"/>
    </source>
</evidence>
<feature type="transmembrane region" description="Helical" evidence="6">
    <location>
        <begin position="174"/>
        <end position="195"/>
    </location>
</feature>
<evidence type="ECO:0000256" key="2">
    <source>
        <dbReference type="ARBA" id="ARBA00022475"/>
    </source>
</evidence>
<keyword evidence="3 6" id="KW-0812">Transmembrane</keyword>
<dbReference type="EMBL" id="PFAR01000039">
    <property type="protein sequence ID" value="PIR92984.1"/>
    <property type="molecule type" value="Genomic_DNA"/>
</dbReference>
<evidence type="ECO:0000256" key="3">
    <source>
        <dbReference type="ARBA" id="ARBA00022692"/>
    </source>
</evidence>
<keyword evidence="4 6" id="KW-1133">Transmembrane helix</keyword>
<keyword evidence="5 6" id="KW-0472">Membrane</keyword>
<reference evidence="9" key="1">
    <citation type="submission" date="2017-09" db="EMBL/GenBank/DDBJ databases">
        <title>Depth-based differentiation of microbial function through sediment-hosted aquifers and enrichment of novel symbionts in the deep terrestrial subsurface.</title>
        <authorList>
            <person name="Probst A.J."/>
            <person name="Ladd B."/>
            <person name="Jarett J.K."/>
            <person name="Geller-Mcgrath D.E."/>
            <person name="Sieber C.M.K."/>
            <person name="Emerson J.B."/>
            <person name="Anantharaman K."/>
            <person name="Thomas B.C."/>
            <person name="Malmstrom R."/>
            <person name="Stieglmeier M."/>
            <person name="Klingl A."/>
            <person name="Woyke T."/>
            <person name="Ryan C.M."/>
            <person name="Banfield J.F."/>
        </authorList>
    </citation>
    <scope>NUCLEOTIDE SEQUENCE [LARGE SCALE GENOMIC DNA]</scope>
</reference>
<evidence type="ECO:0000256" key="4">
    <source>
        <dbReference type="ARBA" id="ARBA00022989"/>
    </source>
</evidence>
<evidence type="ECO:0000313" key="9">
    <source>
        <dbReference type="Proteomes" id="UP000228626"/>
    </source>
</evidence>
<dbReference type="GO" id="GO:0004713">
    <property type="term" value="F:protein tyrosine kinase activity"/>
    <property type="evidence" value="ECO:0007669"/>
    <property type="project" value="TreeGrafter"/>
</dbReference>
<evidence type="ECO:0000259" key="7">
    <source>
        <dbReference type="Pfam" id="PF02706"/>
    </source>
</evidence>
<evidence type="ECO:0000313" key="8">
    <source>
        <dbReference type="EMBL" id="PIR92984.1"/>
    </source>
</evidence>
<dbReference type="Proteomes" id="UP000228626">
    <property type="component" value="Unassembled WGS sequence"/>
</dbReference>
<comment type="caution">
    <text evidence="8">The sequence shown here is derived from an EMBL/GenBank/DDBJ whole genome shotgun (WGS) entry which is preliminary data.</text>
</comment>
<proteinExistence type="predicted"/>
<dbReference type="AlphaFoldDB" id="A0A2H0V1L9"/>
<feature type="transmembrane region" description="Helical" evidence="6">
    <location>
        <begin position="14"/>
        <end position="34"/>
    </location>
</feature>
<dbReference type="PANTHER" id="PTHR32309:SF13">
    <property type="entry name" value="FERRIC ENTEROBACTIN TRANSPORT PROTEIN FEPE"/>
    <property type="match status" value="1"/>
</dbReference>
<dbReference type="GO" id="GO:0005886">
    <property type="term" value="C:plasma membrane"/>
    <property type="evidence" value="ECO:0007669"/>
    <property type="project" value="UniProtKB-SubCell"/>
</dbReference>
<evidence type="ECO:0000256" key="5">
    <source>
        <dbReference type="ARBA" id="ARBA00023136"/>
    </source>
</evidence>
<protein>
    <recommendedName>
        <fullName evidence="7">Polysaccharide chain length determinant N-terminal domain-containing protein</fullName>
    </recommendedName>
</protein>
<feature type="domain" description="Polysaccharide chain length determinant N-terminal" evidence="7">
    <location>
        <begin position="2"/>
        <end position="62"/>
    </location>
</feature>